<dbReference type="Proteomes" id="UP000010845">
    <property type="component" value="Chromosome"/>
</dbReference>
<evidence type="ECO:0000256" key="2">
    <source>
        <dbReference type="ARBA" id="ARBA00022729"/>
    </source>
</evidence>
<dbReference type="PATRIC" id="fig|698948.3.peg.1720"/>
<dbReference type="Gene3D" id="2.115.10.20">
    <property type="entry name" value="Glycosyl hydrolase domain, family 43"/>
    <property type="match status" value="1"/>
</dbReference>
<dbReference type="InterPro" id="IPR016828">
    <property type="entry name" value="Alpha-L-arabinofuranosidase"/>
</dbReference>
<reference evidence="8 9" key="1">
    <citation type="submission" date="2012-03" db="EMBL/GenBank/DDBJ databases">
        <title>Complete sequence of chromosome of Thermoanaerobacterium thermosaccharolyticum M0795.</title>
        <authorList>
            <consortium name="US DOE Joint Genome Institute"/>
            <person name="Lucas S."/>
            <person name="Han J."/>
            <person name="Lapidus A."/>
            <person name="Cheng J.-F."/>
            <person name="Goodwin L."/>
            <person name="Pitluck S."/>
            <person name="Peters L."/>
            <person name="Teshima H."/>
            <person name="Detter J.C."/>
            <person name="Han C."/>
            <person name="Tapia R."/>
            <person name="Land M."/>
            <person name="Hauser L."/>
            <person name="Kyrpides N."/>
            <person name="Ivanova N."/>
            <person name="Pagani I."/>
            <person name="Feinberg L."/>
            <person name="Folden J."/>
            <person name="Hogsett D."/>
            <person name="Shaw J."/>
            <person name="Woyke T."/>
        </authorList>
    </citation>
    <scope>NUCLEOTIDE SEQUENCE [LARGE SCALE GENOMIC DNA]</scope>
    <source>
        <strain evidence="8 9">M0795</strain>
    </source>
</reference>
<keyword evidence="2" id="KW-0732">Signal</keyword>
<comment type="similarity">
    <text evidence="1 7">Belongs to the glycosyl hydrolase 43 family.</text>
</comment>
<sequence>MFKKFIILFTFFLSGVLLTGCNIKTGMNKEKRTFTNPIVPAPSADPWVIRVGGYYWYTYSLGNAISIKKADRLESIGDASDNDIWVAPIGENYSKDIWAPELHYINGKWYVYFAADDGNNDNHRMYVLEGGSDPNNPLNGSYKFKGKIFDKTDKWAIDGTVLQKNDGTLYFIWSGWEGNVNGQQNLYIARMSNPWTIDGERVLISTPTYDWEKHGMPINEAPEILKKNNNIYIIYSASGSWTYDYCLGMLTNKDGDVLNPSSWIKTPTPVFKGSLKNKSFGVGHPSFVKSPDGKENWIVYHAMTGSEGWDARSVRAQKFYWSKDGKPIFGEPVAVNMPIAVPSGEN</sequence>
<evidence type="ECO:0000256" key="7">
    <source>
        <dbReference type="RuleBase" id="RU361187"/>
    </source>
</evidence>
<dbReference type="PANTHER" id="PTHR43817">
    <property type="entry name" value="GLYCOSYL HYDROLASE"/>
    <property type="match status" value="1"/>
</dbReference>
<dbReference type="InterPro" id="IPR023296">
    <property type="entry name" value="Glyco_hydro_beta-prop_sf"/>
</dbReference>
<dbReference type="KEGG" id="tto:Thethe_01724"/>
<gene>
    <name evidence="8" type="ORF">Thethe_01724</name>
</gene>
<proteinExistence type="inferred from homology"/>
<dbReference type="Pfam" id="PF04616">
    <property type="entry name" value="Glyco_hydro_43"/>
    <property type="match status" value="1"/>
</dbReference>
<dbReference type="InterPro" id="IPR006710">
    <property type="entry name" value="Glyco_hydro_43"/>
</dbReference>
<dbReference type="RefSeq" id="WP_015311875.1">
    <property type="nucleotide sequence ID" value="NC_019970.1"/>
</dbReference>
<dbReference type="GO" id="GO:0004553">
    <property type="term" value="F:hydrolase activity, hydrolyzing O-glycosyl compounds"/>
    <property type="evidence" value="ECO:0007669"/>
    <property type="project" value="InterPro"/>
</dbReference>
<evidence type="ECO:0000256" key="4">
    <source>
        <dbReference type="ARBA" id="ARBA00023295"/>
    </source>
</evidence>
<dbReference type="PANTHER" id="PTHR43817:SF1">
    <property type="entry name" value="HYDROLASE, FAMILY 43, PUTATIVE (AFU_ORTHOLOGUE AFUA_3G01660)-RELATED"/>
    <property type="match status" value="1"/>
</dbReference>
<evidence type="ECO:0000256" key="5">
    <source>
        <dbReference type="PIRSR" id="PIRSR606710-1"/>
    </source>
</evidence>
<evidence type="ECO:0000256" key="1">
    <source>
        <dbReference type="ARBA" id="ARBA00009865"/>
    </source>
</evidence>
<evidence type="ECO:0000256" key="3">
    <source>
        <dbReference type="ARBA" id="ARBA00022801"/>
    </source>
</evidence>
<dbReference type="SUPFAM" id="SSF75005">
    <property type="entry name" value="Arabinanase/levansucrase/invertase"/>
    <property type="match status" value="1"/>
</dbReference>
<name>L0IKJ3_THETR</name>
<evidence type="ECO:0000313" key="8">
    <source>
        <dbReference type="EMBL" id="AGB19348.1"/>
    </source>
</evidence>
<dbReference type="EMBL" id="CP003066">
    <property type="protein sequence ID" value="AGB19348.1"/>
    <property type="molecule type" value="Genomic_DNA"/>
</dbReference>
<dbReference type="AlphaFoldDB" id="L0IKJ3"/>
<feature type="active site" description="Proton acceptor" evidence="5">
    <location>
        <position position="45"/>
    </location>
</feature>
<feature type="active site" description="Proton donor" evidence="5">
    <location>
        <position position="220"/>
    </location>
</feature>
<dbReference type="PIRSF" id="PIRSF025414">
    <property type="entry name" value="Alpha-L-arabinofuranosidase"/>
    <property type="match status" value="1"/>
</dbReference>
<keyword evidence="4 7" id="KW-0326">Glycosidase</keyword>
<dbReference type="HOGENOM" id="CLU_009397_2_2_9"/>
<protein>
    <submittedName>
        <fullName evidence="8">Putative beta-xylosidase</fullName>
    </submittedName>
</protein>
<accession>L0IKJ3</accession>
<evidence type="ECO:0000256" key="6">
    <source>
        <dbReference type="PIRSR" id="PIRSR606710-2"/>
    </source>
</evidence>
<organism evidence="8 9">
    <name type="scientific">Thermoanaerobacterium thermosaccharolyticum M0795</name>
    <dbReference type="NCBI Taxonomy" id="698948"/>
    <lineage>
        <taxon>Bacteria</taxon>
        <taxon>Bacillati</taxon>
        <taxon>Bacillota</taxon>
        <taxon>Clostridia</taxon>
        <taxon>Thermoanaerobacterales</taxon>
        <taxon>Thermoanaerobacteraceae</taxon>
        <taxon>Thermoanaerobacterium</taxon>
    </lineage>
</organism>
<dbReference type="GO" id="GO:0005975">
    <property type="term" value="P:carbohydrate metabolic process"/>
    <property type="evidence" value="ECO:0007669"/>
    <property type="project" value="InterPro"/>
</dbReference>
<dbReference type="CDD" id="cd18820">
    <property type="entry name" value="GH43_LbAraf43-like"/>
    <property type="match status" value="1"/>
</dbReference>
<feature type="site" description="Important for catalytic activity, responsible for pKa modulation of the active site Glu and correct orientation of both the proton donor and substrate" evidence="6">
    <location>
        <position position="158"/>
    </location>
</feature>
<keyword evidence="3 7" id="KW-0378">Hydrolase</keyword>
<evidence type="ECO:0000313" key="9">
    <source>
        <dbReference type="Proteomes" id="UP000010845"/>
    </source>
</evidence>
<dbReference type="PROSITE" id="PS51257">
    <property type="entry name" value="PROKAR_LIPOPROTEIN"/>
    <property type="match status" value="1"/>
</dbReference>